<feature type="chain" id="PRO_5046503528" description="Bulb-type lectin domain-containing protein" evidence="1">
    <location>
        <begin position="23"/>
        <end position="307"/>
    </location>
</feature>
<organism evidence="3 4">
    <name type="scientific">Microlunatus capsulatus</name>
    <dbReference type="NCBI Taxonomy" id="99117"/>
    <lineage>
        <taxon>Bacteria</taxon>
        <taxon>Bacillati</taxon>
        <taxon>Actinomycetota</taxon>
        <taxon>Actinomycetes</taxon>
        <taxon>Propionibacteriales</taxon>
        <taxon>Propionibacteriaceae</taxon>
        <taxon>Microlunatus</taxon>
    </lineage>
</organism>
<protein>
    <recommendedName>
        <fullName evidence="2">Bulb-type lectin domain-containing protein</fullName>
    </recommendedName>
</protein>
<evidence type="ECO:0000256" key="1">
    <source>
        <dbReference type="SAM" id="SignalP"/>
    </source>
</evidence>
<dbReference type="SUPFAM" id="SSF51110">
    <property type="entry name" value="alpha-D-mannose-specific plant lectins"/>
    <property type="match status" value="1"/>
</dbReference>
<sequence length="307" mass="33481">MRRLLVLLLGLAVVAAPLSVVADSAQAAKKPAAATFVRLDSDPGDAIGGGQTNIAFTSAKKTYVQGGRRDYTMWITVVDGDHVTYIFVEDQTKKPIRAGVHRFAGYPEGPYTLSIAGWGRGCGSSDGTLDIRQLEFDRDDRIKRLDLTFEMACTFDGSGYSRGQIAYQSTRSVSPPRTESTLRSGQALRGRRMLTNIEGVDGGTNRGEQAPRLLIRDGQALLLRREWPTSYNHPYTDEVVWSTPTAGSRADRLTVRADGALALQTRTGKTVWAVKPKGAGKGTFLVLNNDGRLVLADSRYKKLWSVG</sequence>
<dbReference type="Gene3D" id="2.90.10.10">
    <property type="entry name" value="Bulb-type lectin domain"/>
    <property type="match status" value="1"/>
</dbReference>
<dbReference type="Proteomes" id="UP000758168">
    <property type="component" value="Unassembled WGS sequence"/>
</dbReference>
<feature type="domain" description="Bulb-type lectin" evidence="2">
    <location>
        <begin position="179"/>
        <end position="307"/>
    </location>
</feature>
<reference evidence="3 4" key="1">
    <citation type="submission" date="2021-03" db="EMBL/GenBank/DDBJ databases">
        <title>Sequencing the genomes of 1000 actinobacteria strains.</title>
        <authorList>
            <person name="Klenk H.-P."/>
        </authorList>
    </citation>
    <scope>NUCLEOTIDE SEQUENCE [LARGE SCALE GENOMIC DNA]</scope>
    <source>
        <strain evidence="3 4">DSM 12936</strain>
    </source>
</reference>
<comment type="caution">
    <text evidence="3">The sequence shown here is derived from an EMBL/GenBank/DDBJ whole genome shotgun (WGS) entry which is preliminary data.</text>
</comment>
<dbReference type="InterPro" id="IPR001480">
    <property type="entry name" value="Bulb-type_lectin_dom"/>
</dbReference>
<gene>
    <name evidence="3" type="ORF">JOF54_000230</name>
</gene>
<evidence type="ECO:0000259" key="2">
    <source>
        <dbReference type="PROSITE" id="PS50927"/>
    </source>
</evidence>
<name>A0ABS4Z2P2_9ACTN</name>
<evidence type="ECO:0000313" key="4">
    <source>
        <dbReference type="Proteomes" id="UP000758168"/>
    </source>
</evidence>
<dbReference type="InterPro" id="IPR036426">
    <property type="entry name" value="Bulb-type_lectin_dom_sf"/>
</dbReference>
<feature type="signal peptide" evidence="1">
    <location>
        <begin position="1"/>
        <end position="22"/>
    </location>
</feature>
<dbReference type="EMBL" id="JAGIOB010000001">
    <property type="protein sequence ID" value="MBP2415308.1"/>
    <property type="molecule type" value="Genomic_DNA"/>
</dbReference>
<dbReference type="PROSITE" id="PS50927">
    <property type="entry name" value="BULB_LECTIN"/>
    <property type="match status" value="1"/>
</dbReference>
<proteinExistence type="predicted"/>
<accession>A0ABS4Z2P2</accession>
<evidence type="ECO:0000313" key="3">
    <source>
        <dbReference type="EMBL" id="MBP2415308.1"/>
    </source>
</evidence>
<dbReference type="RefSeq" id="WP_210052218.1">
    <property type="nucleotide sequence ID" value="NZ_JAGIOB010000001.1"/>
</dbReference>
<keyword evidence="1" id="KW-0732">Signal</keyword>
<keyword evidence="4" id="KW-1185">Reference proteome</keyword>